<keyword evidence="2" id="KW-1185">Reference proteome</keyword>
<comment type="caution">
    <text evidence="1">The sequence shown here is derived from an EMBL/GenBank/DDBJ whole genome shotgun (WGS) entry which is preliminary data.</text>
</comment>
<dbReference type="AlphaFoldDB" id="A0A8H6SD99"/>
<dbReference type="EMBL" id="JACAZF010000008">
    <property type="protein sequence ID" value="KAF7296828.1"/>
    <property type="molecule type" value="Genomic_DNA"/>
</dbReference>
<organism evidence="1 2">
    <name type="scientific">Mycena indigotica</name>
    <dbReference type="NCBI Taxonomy" id="2126181"/>
    <lineage>
        <taxon>Eukaryota</taxon>
        <taxon>Fungi</taxon>
        <taxon>Dikarya</taxon>
        <taxon>Basidiomycota</taxon>
        <taxon>Agaricomycotina</taxon>
        <taxon>Agaricomycetes</taxon>
        <taxon>Agaricomycetidae</taxon>
        <taxon>Agaricales</taxon>
        <taxon>Marasmiineae</taxon>
        <taxon>Mycenaceae</taxon>
        <taxon>Mycena</taxon>
    </lineage>
</organism>
<name>A0A8H6SD99_9AGAR</name>
<gene>
    <name evidence="1" type="ORF">MIND_00913900</name>
</gene>
<dbReference type="OrthoDB" id="3145912at2759"/>
<sequence length="323" mass="36107">MSSSEGDVGASAKIALPPELQRYILELVALGSPVHARGLLCVAWRVKEWVEPLLYRTLVVGCRRGPDLPPCDFATLAAFSNARRGAVRNLLMFESLAKLPASELADLLESLPGIEDLYMADNEFDRKWSPAHPNPGTLRAFNNLSLRRLHCLLGATFDLTDPTLFTQPAFAKLTHLEVFDRLFSWEDDEDVDAVIACWSRLAELPALTHLSLEAIPKPPFCAQILQTFPHLRVFIAHANMSEVRRFFRLAGPHAAVVRQDPRFIVLQIAHWRADWENGVLGGEDSWAKAEQAVAAGYMVPENDRLLQRKFVLGHVDAPDEDDD</sequence>
<accession>A0A8H6SD99</accession>
<dbReference type="GeneID" id="59348291"/>
<protein>
    <submittedName>
        <fullName evidence="1">Uncharacterized protein</fullName>
    </submittedName>
</protein>
<proteinExistence type="predicted"/>
<evidence type="ECO:0000313" key="2">
    <source>
        <dbReference type="Proteomes" id="UP000636479"/>
    </source>
</evidence>
<dbReference type="Proteomes" id="UP000636479">
    <property type="component" value="Unassembled WGS sequence"/>
</dbReference>
<reference evidence="1" key="1">
    <citation type="submission" date="2020-05" db="EMBL/GenBank/DDBJ databases">
        <title>Mycena genomes resolve the evolution of fungal bioluminescence.</title>
        <authorList>
            <person name="Tsai I.J."/>
        </authorList>
    </citation>
    <scope>NUCLEOTIDE SEQUENCE</scope>
    <source>
        <strain evidence="1">171206Taipei</strain>
    </source>
</reference>
<evidence type="ECO:0000313" key="1">
    <source>
        <dbReference type="EMBL" id="KAF7296828.1"/>
    </source>
</evidence>
<dbReference type="RefSeq" id="XP_037217187.1">
    <property type="nucleotide sequence ID" value="XM_037365775.1"/>
</dbReference>